<comment type="caution">
    <text evidence="10">The sequence shown here is derived from an EMBL/GenBank/DDBJ whole genome shotgun (WGS) entry which is preliminary data.</text>
</comment>
<sequence length="440" mass="47946">MNSFGDSAPGHLTLAQLQAQQEQQAQGAPRQLAERAGQTSVDNPWPLHVLSNKMHEYIARCVPTWVEGQIIELNHRGRVSYVTLRDIEQEVSVSVTVWGSEMAKVQGQLERGSRVVLQLKPDFWVKTGRLSMQGSNIKPVGVGSMLELIEQLRAKLQAEGLFSPERKKPLPLLPRRVGLITGRDSDAMKDVIRNASLRWPAVDFEVREVAVQGVNAVAQVTAALAELDSRDDIDVIVVARGGGSFEDLLPFSEEAMVRAVAAADTPVVSAIGHEADSPLMDHAADLRASTPTDAGKRIVPDVREERELFASARYQLVRAVEQLVSAERYGLAQVRSRPVLANPGSALLARSEDIERLRARASSAAVHRLARDRDLISQLRARVTALSPQQTLERGYAVMQNASGQLVSDARALHEGQNISVRAAAGAVDATVTAVHEKNH</sequence>
<accession>A0A4Y9F1Z5</accession>
<keyword evidence="3 5" id="KW-0378">Hydrolase</keyword>
<feature type="domain" description="Exonuclease VII large subunit C-terminal" evidence="8">
    <location>
        <begin position="161"/>
        <end position="338"/>
    </location>
</feature>
<dbReference type="AlphaFoldDB" id="A0A4Y9F1Z5"/>
<evidence type="ECO:0000256" key="3">
    <source>
        <dbReference type="ARBA" id="ARBA00022801"/>
    </source>
</evidence>
<keyword evidence="4 5" id="KW-0269">Exonuclease</keyword>
<evidence type="ECO:0000256" key="6">
    <source>
        <dbReference type="RuleBase" id="RU004355"/>
    </source>
</evidence>
<evidence type="ECO:0000313" key="10">
    <source>
        <dbReference type="EMBL" id="TFU21431.1"/>
    </source>
</evidence>
<feature type="domain" description="OB-fold nucleic acid binding" evidence="9">
    <location>
        <begin position="50"/>
        <end position="137"/>
    </location>
</feature>
<organism evidence="10 11">
    <name type="scientific">Rothia nasimurium</name>
    <dbReference type="NCBI Taxonomy" id="85336"/>
    <lineage>
        <taxon>Bacteria</taxon>
        <taxon>Bacillati</taxon>
        <taxon>Actinomycetota</taxon>
        <taxon>Actinomycetes</taxon>
        <taxon>Micrococcales</taxon>
        <taxon>Micrococcaceae</taxon>
        <taxon>Rothia</taxon>
    </lineage>
</organism>
<dbReference type="InterPro" id="IPR003753">
    <property type="entry name" value="Exonuc_VII_L"/>
</dbReference>
<dbReference type="Pfam" id="PF13742">
    <property type="entry name" value="tRNA_anti_2"/>
    <property type="match status" value="1"/>
</dbReference>
<evidence type="ECO:0000256" key="7">
    <source>
        <dbReference type="SAM" id="MobiDB-lite"/>
    </source>
</evidence>
<dbReference type="PANTHER" id="PTHR30008:SF0">
    <property type="entry name" value="EXODEOXYRIBONUCLEASE 7 LARGE SUBUNIT"/>
    <property type="match status" value="1"/>
</dbReference>
<dbReference type="RefSeq" id="WP_135013196.1">
    <property type="nucleotide sequence ID" value="NZ_JADGLK010000032.1"/>
</dbReference>
<dbReference type="GO" id="GO:0006308">
    <property type="term" value="P:DNA catabolic process"/>
    <property type="evidence" value="ECO:0007669"/>
    <property type="project" value="UniProtKB-UniRule"/>
</dbReference>
<evidence type="ECO:0000313" key="11">
    <source>
        <dbReference type="Proteomes" id="UP000297951"/>
    </source>
</evidence>
<evidence type="ECO:0000259" key="8">
    <source>
        <dbReference type="Pfam" id="PF02601"/>
    </source>
</evidence>
<dbReference type="STRING" id="85336.A7979_09400"/>
<dbReference type="InterPro" id="IPR020579">
    <property type="entry name" value="Exonuc_VII_lsu_C"/>
</dbReference>
<evidence type="ECO:0000259" key="9">
    <source>
        <dbReference type="Pfam" id="PF13742"/>
    </source>
</evidence>
<keyword evidence="2 5" id="KW-0540">Nuclease</keyword>
<dbReference type="Proteomes" id="UP000297951">
    <property type="component" value="Unassembled WGS sequence"/>
</dbReference>
<comment type="function">
    <text evidence="5">Bidirectionally degrades single-stranded DNA into large acid-insoluble oligonucleotides, which are then degraded further into small acid-soluble oligonucleotides.</text>
</comment>
<keyword evidence="1 5" id="KW-0963">Cytoplasm</keyword>
<feature type="compositionally biased region" description="Low complexity" evidence="7">
    <location>
        <begin position="18"/>
        <end position="31"/>
    </location>
</feature>
<dbReference type="GO" id="GO:0008855">
    <property type="term" value="F:exodeoxyribonuclease VII activity"/>
    <property type="evidence" value="ECO:0007669"/>
    <property type="project" value="UniProtKB-UniRule"/>
</dbReference>
<reference evidence="10 11" key="1">
    <citation type="submission" date="2019-03" db="EMBL/GenBank/DDBJ databases">
        <title>Diversity of the mouse oral microbiome.</title>
        <authorList>
            <person name="Joseph S."/>
            <person name="Aduse-Opoku J."/>
            <person name="Curtis M."/>
            <person name="Wade W."/>
            <person name="Hashim A."/>
        </authorList>
    </citation>
    <scope>NUCLEOTIDE SEQUENCE [LARGE SCALE GENOMIC DNA]</scope>
    <source>
        <strain evidence="11">irhom_31</strain>
    </source>
</reference>
<dbReference type="OrthoDB" id="9802795at2"/>
<dbReference type="HAMAP" id="MF_00378">
    <property type="entry name" value="Exonuc_7_L"/>
    <property type="match status" value="1"/>
</dbReference>
<comment type="subcellular location">
    <subcellularLocation>
        <location evidence="5 6">Cytoplasm</location>
    </subcellularLocation>
</comment>
<evidence type="ECO:0000256" key="1">
    <source>
        <dbReference type="ARBA" id="ARBA00022490"/>
    </source>
</evidence>
<comment type="catalytic activity">
    <reaction evidence="5 6">
        <text>Exonucleolytic cleavage in either 5'- to 3'- or 3'- to 5'-direction to yield nucleoside 5'-phosphates.</text>
        <dbReference type="EC" id="3.1.11.6"/>
    </reaction>
</comment>
<comment type="subunit">
    <text evidence="5">Heterooligomer composed of large and small subunits.</text>
</comment>
<dbReference type="GO" id="GO:0005737">
    <property type="term" value="C:cytoplasm"/>
    <property type="evidence" value="ECO:0007669"/>
    <property type="project" value="UniProtKB-SubCell"/>
</dbReference>
<evidence type="ECO:0000256" key="4">
    <source>
        <dbReference type="ARBA" id="ARBA00022839"/>
    </source>
</evidence>
<comment type="similarity">
    <text evidence="5 6">Belongs to the XseA family.</text>
</comment>
<dbReference type="EC" id="3.1.11.6" evidence="5"/>
<dbReference type="EMBL" id="SPQC01000032">
    <property type="protein sequence ID" value="TFU21431.1"/>
    <property type="molecule type" value="Genomic_DNA"/>
</dbReference>
<dbReference type="InterPro" id="IPR025824">
    <property type="entry name" value="OB-fold_nuc-bd_dom"/>
</dbReference>
<proteinExistence type="inferred from homology"/>
<name>A0A4Y9F1Z5_9MICC</name>
<protein>
    <recommendedName>
        <fullName evidence="5">Exodeoxyribonuclease 7 large subunit</fullName>
        <ecNumber evidence="5">3.1.11.6</ecNumber>
    </recommendedName>
    <alternativeName>
        <fullName evidence="5">Exodeoxyribonuclease VII large subunit</fullName>
        <shortName evidence="5">Exonuclease VII large subunit</shortName>
    </alternativeName>
</protein>
<gene>
    <name evidence="5" type="primary">xseA</name>
    <name evidence="10" type="ORF">E4U03_08905</name>
</gene>
<dbReference type="GO" id="GO:0009318">
    <property type="term" value="C:exodeoxyribonuclease VII complex"/>
    <property type="evidence" value="ECO:0007669"/>
    <property type="project" value="UniProtKB-UniRule"/>
</dbReference>
<dbReference type="PANTHER" id="PTHR30008">
    <property type="entry name" value="EXODEOXYRIBONUCLEASE 7 LARGE SUBUNIT"/>
    <property type="match status" value="1"/>
</dbReference>
<dbReference type="Pfam" id="PF02601">
    <property type="entry name" value="Exonuc_VII_L"/>
    <property type="match status" value="1"/>
</dbReference>
<dbReference type="GO" id="GO:0003676">
    <property type="term" value="F:nucleic acid binding"/>
    <property type="evidence" value="ECO:0007669"/>
    <property type="project" value="InterPro"/>
</dbReference>
<dbReference type="CDD" id="cd04489">
    <property type="entry name" value="ExoVII_LU_OBF"/>
    <property type="match status" value="1"/>
</dbReference>
<evidence type="ECO:0000256" key="5">
    <source>
        <dbReference type="HAMAP-Rule" id="MF_00378"/>
    </source>
</evidence>
<evidence type="ECO:0000256" key="2">
    <source>
        <dbReference type="ARBA" id="ARBA00022722"/>
    </source>
</evidence>
<dbReference type="NCBIfam" id="TIGR00237">
    <property type="entry name" value="xseA"/>
    <property type="match status" value="1"/>
</dbReference>
<feature type="region of interest" description="Disordered" evidence="7">
    <location>
        <begin position="18"/>
        <end position="38"/>
    </location>
</feature>